<gene>
    <name evidence="1" type="ORF">FACUT_13359</name>
</gene>
<proteinExistence type="predicted"/>
<dbReference type="SUPFAM" id="SSF52540">
    <property type="entry name" value="P-loop containing nucleoside triphosphate hydrolases"/>
    <property type="match status" value="1"/>
</dbReference>
<evidence type="ECO:0008006" key="3">
    <source>
        <dbReference type="Google" id="ProtNLM"/>
    </source>
</evidence>
<dbReference type="Proteomes" id="UP000536711">
    <property type="component" value="Unassembled WGS sequence"/>
</dbReference>
<sequence length="225" mass="25422">MGCLQQNSDWSRKTGPGDWDKEDLQSLLHSYARQPARPFCLFIDGLDELMDDEGVGILIDFLDTLRKSSKLLKICLSSRPEQAIRTRLCHEPDLKMENLTLNDISSYSKAILGKEIALSSSPIDFEVVVRNISTKAEGVFLWAVLVTRSIARGISNGDSEDDIHKRFSKTPKKLYGLYLDMWTRLGEDSDLYQSSTALIFKILLITWQSFQKAPSDLSLLSLESN</sequence>
<dbReference type="EMBL" id="JAADJF010000543">
    <property type="protein sequence ID" value="KAF4415498.1"/>
    <property type="molecule type" value="Genomic_DNA"/>
</dbReference>
<name>A0A8H4JC10_9HYPO</name>
<dbReference type="AlphaFoldDB" id="A0A8H4JC10"/>
<protein>
    <recommendedName>
        <fullName evidence="3">NACHT domain-containing protein</fullName>
    </recommendedName>
</protein>
<dbReference type="InterPro" id="IPR027417">
    <property type="entry name" value="P-loop_NTPase"/>
</dbReference>
<dbReference type="PANTHER" id="PTHR10039">
    <property type="entry name" value="AMELOGENIN"/>
    <property type="match status" value="1"/>
</dbReference>
<accession>A0A8H4JC10</accession>
<dbReference type="OrthoDB" id="5086500at2759"/>
<dbReference type="PANTHER" id="PTHR10039:SF5">
    <property type="entry name" value="NACHT DOMAIN-CONTAINING PROTEIN"/>
    <property type="match status" value="1"/>
</dbReference>
<comment type="caution">
    <text evidence="1">The sequence shown here is derived from an EMBL/GenBank/DDBJ whole genome shotgun (WGS) entry which is preliminary data.</text>
</comment>
<evidence type="ECO:0000313" key="1">
    <source>
        <dbReference type="EMBL" id="KAF4415498.1"/>
    </source>
</evidence>
<reference evidence="1 2" key="1">
    <citation type="submission" date="2020-01" db="EMBL/GenBank/DDBJ databases">
        <title>Identification and distribution of gene clusters putatively required for synthesis of sphingolipid metabolism inhibitors in phylogenetically diverse species of the filamentous fungus Fusarium.</title>
        <authorList>
            <person name="Kim H.-S."/>
            <person name="Busman M."/>
            <person name="Brown D.W."/>
            <person name="Divon H."/>
            <person name="Uhlig S."/>
            <person name="Proctor R.H."/>
        </authorList>
    </citation>
    <scope>NUCLEOTIDE SEQUENCE [LARGE SCALE GENOMIC DNA]</scope>
    <source>
        <strain evidence="1 2">NRRL 13308</strain>
    </source>
</reference>
<organism evidence="1 2">
    <name type="scientific">Fusarium acutatum</name>
    <dbReference type="NCBI Taxonomy" id="78861"/>
    <lineage>
        <taxon>Eukaryota</taxon>
        <taxon>Fungi</taxon>
        <taxon>Dikarya</taxon>
        <taxon>Ascomycota</taxon>
        <taxon>Pezizomycotina</taxon>
        <taxon>Sordariomycetes</taxon>
        <taxon>Hypocreomycetidae</taxon>
        <taxon>Hypocreales</taxon>
        <taxon>Nectriaceae</taxon>
        <taxon>Fusarium</taxon>
        <taxon>Fusarium fujikuroi species complex</taxon>
    </lineage>
</organism>
<keyword evidence="2" id="KW-1185">Reference proteome</keyword>
<evidence type="ECO:0000313" key="2">
    <source>
        <dbReference type="Proteomes" id="UP000536711"/>
    </source>
</evidence>